<name>A0ABV9UAX0_9ACTN</name>
<sequence>MSPLEPLPEPTGLRKLKAAVRHRWGVVPLLDMSTETGLRTGCVDVR</sequence>
<gene>
    <name evidence="1" type="ORF">ACFPCY_37280</name>
</gene>
<organism evidence="1 2">
    <name type="scientific">Actinomadura gamaensis</name>
    <dbReference type="NCBI Taxonomy" id="1763541"/>
    <lineage>
        <taxon>Bacteria</taxon>
        <taxon>Bacillati</taxon>
        <taxon>Actinomycetota</taxon>
        <taxon>Actinomycetes</taxon>
        <taxon>Streptosporangiales</taxon>
        <taxon>Thermomonosporaceae</taxon>
        <taxon>Actinomadura</taxon>
    </lineage>
</organism>
<keyword evidence="2" id="KW-1185">Reference proteome</keyword>
<dbReference type="RefSeq" id="WP_378263482.1">
    <property type="nucleotide sequence ID" value="NZ_JBHSIT010000014.1"/>
</dbReference>
<evidence type="ECO:0000313" key="1">
    <source>
        <dbReference type="EMBL" id="MFC4913001.1"/>
    </source>
</evidence>
<protein>
    <submittedName>
        <fullName evidence="1">Uncharacterized protein</fullName>
    </submittedName>
</protein>
<accession>A0ABV9UAX0</accession>
<dbReference type="EMBL" id="JBHSIT010000014">
    <property type="protein sequence ID" value="MFC4913001.1"/>
    <property type="molecule type" value="Genomic_DNA"/>
</dbReference>
<comment type="caution">
    <text evidence="1">The sequence shown here is derived from an EMBL/GenBank/DDBJ whole genome shotgun (WGS) entry which is preliminary data.</text>
</comment>
<reference evidence="2" key="1">
    <citation type="journal article" date="2019" name="Int. J. Syst. Evol. Microbiol.">
        <title>The Global Catalogue of Microorganisms (GCM) 10K type strain sequencing project: providing services to taxonomists for standard genome sequencing and annotation.</title>
        <authorList>
            <consortium name="The Broad Institute Genomics Platform"/>
            <consortium name="The Broad Institute Genome Sequencing Center for Infectious Disease"/>
            <person name="Wu L."/>
            <person name="Ma J."/>
        </authorList>
    </citation>
    <scope>NUCLEOTIDE SEQUENCE [LARGE SCALE GENOMIC DNA]</scope>
    <source>
        <strain evidence="2">KLKA75</strain>
    </source>
</reference>
<evidence type="ECO:0000313" key="2">
    <source>
        <dbReference type="Proteomes" id="UP001595872"/>
    </source>
</evidence>
<proteinExistence type="predicted"/>
<dbReference type="Proteomes" id="UP001595872">
    <property type="component" value="Unassembled WGS sequence"/>
</dbReference>